<keyword evidence="7 9" id="KW-0030">Aminoacyl-tRNA synthetase</keyword>
<evidence type="ECO:0000313" key="16">
    <source>
        <dbReference type="Proteomes" id="UP000294593"/>
    </source>
</evidence>
<accession>A0A4R6RB19</accession>
<dbReference type="InterPro" id="IPR009080">
    <property type="entry name" value="tRNAsynth_Ia_anticodon-bd"/>
</dbReference>
<evidence type="ECO:0000256" key="9">
    <source>
        <dbReference type="HAMAP-Rule" id="MF_00049"/>
    </source>
</evidence>
<gene>
    <name evidence="9" type="primary">leuS</name>
    <name evidence="15" type="ORF">EV672_1053</name>
</gene>
<dbReference type="GO" id="GO:0005829">
    <property type="term" value="C:cytosol"/>
    <property type="evidence" value="ECO:0007669"/>
    <property type="project" value="TreeGrafter"/>
</dbReference>
<sequence length="925" mass="102145">MSAPTEHQTYDPRAVEARAQQHWSQPHWNGHDAYRVTEEAGKQAFYACSMLPYPSGKLHMGHVRNYTINDMLTRYLRMNGHNVLMPMGWDAFGLPAENAALKNKVPPAAWTCDNIAYMKKQMKAMGLAIDWSREIATCQPEYYQWNQWLFLKMLEAGICERRTQTVNWDPVDQTVLANEQVIDGKGWRSGAPVEKREIPGYYLNITKYADELLGAVANPEDPNYLSGWPERVRLMQENWIGKSEGVRFAFAHDIVGADGHKINNGQLWVFTTRADTVMGVTFCAVAPEHPLAVHAAQVHKGGNAKLQAFIEECKTGGTTEAELATQEKKGVPTGLFVTHPLTGAQVEVWVGNYVLMSYGDGAVMGVPAHDERDFAFAKKYGIAIQQVIGVAGQTFSTDAWQEWYGDKQKGVTVNSGDLNGLSYKDAVNRVAELLTAKGIGEKKTTWRLRDWGISRQRYWGTPIPIIHCGDCGPVPVPEKDLPVRLPEDVVPDGSGNPLKTRLDFLHVGCPKCGKPAQRETDTMDTFVDSSWYFLRYTCTQSQSDGSACASDANQMVDERTSYWMGAANAPGHRGMDQYIGGIEHAILHLLYARFWTKVMRDLGLIQVDEPFKKLLTQGMVLNHIYSRRTAKGGKEYFWPHDVEHVLDAAGKVVGAKLINAAESADGTLPVGTAIDYEGVGTMSKSKNNGIDPQQLIDTFGADTARLFTMFASPPEQTLEWNDAGVEGAHRFVKRVWNFGAKHTDALKAAGAVVQAELSAEAKALRREVFVILKQISYDYERMQYNTVASGAMKLLNALEGHKGTTPADAAVLREGFGVLLRALYPACPHLTHVLWEDLGFAARDGGDLLDAPWPQVVEEALVQDEIELVLQVNGKLRGSIKVSPSADKAAIEAAALASEDFLKFAEGKAPKKVVIVPGRLVNIVV</sequence>
<reference evidence="15 16" key="1">
    <citation type="submission" date="2019-03" db="EMBL/GenBank/DDBJ databases">
        <title>Genomic Encyclopedia of Type Strains, Phase IV (KMG-IV): sequencing the most valuable type-strain genomes for metagenomic binning, comparative biology and taxonomic classification.</title>
        <authorList>
            <person name="Goeker M."/>
        </authorList>
    </citation>
    <scope>NUCLEOTIDE SEQUENCE [LARGE SCALE GENOMIC DNA]</scope>
    <source>
        <strain evidence="15 16">DSM 11901</strain>
    </source>
</reference>
<dbReference type="HAMAP" id="MF_00049_B">
    <property type="entry name" value="Leu_tRNA_synth_B"/>
    <property type="match status" value="1"/>
</dbReference>
<keyword evidence="6 9" id="KW-0648">Protein biosynthesis</keyword>
<dbReference type="FunFam" id="3.40.50.620:FF:000003">
    <property type="entry name" value="Leucine--tRNA ligase"/>
    <property type="match status" value="1"/>
</dbReference>
<dbReference type="CDD" id="cd07958">
    <property type="entry name" value="Anticodon_Ia_Leu_BEm"/>
    <property type="match status" value="1"/>
</dbReference>
<keyword evidence="16" id="KW-1185">Reference proteome</keyword>
<dbReference type="InterPro" id="IPR014729">
    <property type="entry name" value="Rossmann-like_a/b/a_fold"/>
</dbReference>
<evidence type="ECO:0000256" key="6">
    <source>
        <dbReference type="ARBA" id="ARBA00022917"/>
    </source>
</evidence>
<dbReference type="SUPFAM" id="SSF50677">
    <property type="entry name" value="ValRS/IleRS/LeuRS editing domain"/>
    <property type="match status" value="1"/>
</dbReference>
<dbReference type="FunFam" id="1.10.730.10:FF:000003">
    <property type="entry name" value="Leucine--tRNA ligase"/>
    <property type="match status" value="1"/>
</dbReference>
<evidence type="ECO:0000256" key="2">
    <source>
        <dbReference type="ARBA" id="ARBA00022490"/>
    </source>
</evidence>
<dbReference type="Proteomes" id="UP000294593">
    <property type="component" value="Unassembled WGS sequence"/>
</dbReference>
<dbReference type="EMBL" id="SNXW01000005">
    <property type="protein sequence ID" value="TDP82816.1"/>
    <property type="molecule type" value="Genomic_DNA"/>
</dbReference>
<comment type="catalytic activity">
    <reaction evidence="8 9">
        <text>tRNA(Leu) + L-leucine + ATP = L-leucyl-tRNA(Leu) + AMP + diphosphate</text>
        <dbReference type="Rhea" id="RHEA:11688"/>
        <dbReference type="Rhea" id="RHEA-COMP:9613"/>
        <dbReference type="Rhea" id="RHEA-COMP:9622"/>
        <dbReference type="ChEBI" id="CHEBI:30616"/>
        <dbReference type="ChEBI" id="CHEBI:33019"/>
        <dbReference type="ChEBI" id="CHEBI:57427"/>
        <dbReference type="ChEBI" id="CHEBI:78442"/>
        <dbReference type="ChEBI" id="CHEBI:78494"/>
        <dbReference type="ChEBI" id="CHEBI:456215"/>
        <dbReference type="EC" id="6.1.1.4"/>
    </reaction>
</comment>
<evidence type="ECO:0000259" key="14">
    <source>
        <dbReference type="Pfam" id="PF13603"/>
    </source>
</evidence>
<feature type="binding site" evidence="9">
    <location>
        <position position="684"/>
    </location>
    <ligand>
        <name>ATP</name>
        <dbReference type="ChEBI" id="CHEBI:30616"/>
    </ligand>
</feature>
<dbReference type="GO" id="GO:0005524">
    <property type="term" value="F:ATP binding"/>
    <property type="evidence" value="ECO:0007669"/>
    <property type="project" value="UniProtKB-UniRule"/>
</dbReference>
<dbReference type="InterPro" id="IPR015413">
    <property type="entry name" value="Methionyl/Leucyl_tRNA_Synth"/>
</dbReference>
<feature type="short sequence motif" description="'KMSKS' region" evidence="9">
    <location>
        <begin position="681"/>
        <end position="685"/>
    </location>
</feature>
<keyword evidence="3 9" id="KW-0436">Ligase</keyword>
<evidence type="ECO:0000256" key="1">
    <source>
        <dbReference type="ARBA" id="ARBA00005594"/>
    </source>
</evidence>
<evidence type="ECO:0000256" key="10">
    <source>
        <dbReference type="RuleBase" id="RU363039"/>
    </source>
</evidence>
<organism evidence="15 16">
    <name type="scientific">Aquabacterium commune</name>
    <dbReference type="NCBI Taxonomy" id="70586"/>
    <lineage>
        <taxon>Bacteria</taxon>
        <taxon>Pseudomonadati</taxon>
        <taxon>Pseudomonadota</taxon>
        <taxon>Betaproteobacteria</taxon>
        <taxon>Burkholderiales</taxon>
        <taxon>Aquabacterium</taxon>
    </lineage>
</organism>
<evidence type="ECO:0000256" key="4">
    <source>
        <dbReference type="ARBA" id="ARBA00022741"/>
    </source>
</evidence>
<feature type="region of interest" description="Disordered" evidence="11">
    <location>
        <begin position="1"/>
        <end position="21"/>
    </location>
</feature>
<dbReference type="PROSITE" id="PS00178">
    <property type="entry name" value="AA_TRNA_LIGASE_I"/>
    <property type="match status" value="1"/>
</dbReference>
<feature type="domain" description="Methionyl/Valyl/Leucyl/Isoleucyl-tRNA synthetase anticodon-binding" evidence="12">
    <location>
        <begin position="763"/>
        <end position="889"/>
    </location>
</feature>
<comment type="subcellular location">
    <subcellularLocation>
        <location evidence="9">Cytoplasm</location>
    </subcellularLocation>
</comment>
<dbReference type="Pfam" id="PF09334">
    <property type="entry name" value="tRNA-synt_1g"/>
    <property type="match status" value="1"/>
</dbReference>
<dbReference type="SUPFAM" id="SSF52374">
    <property type="entry name" value="Nucleotidylyl transferase"/>
    <property type="match status" value="1"/>
</dbReference>
<dbReference type="RefSeq" id="WP_133608712.1">
    <property type="nucleotide sequence ID" value="NZ_SNXW01000005.1"/>
</dbReference>
<dbReference type="PANTHER" id="PTHR43740">
    <property type="entry name" value="LEUCYL-TRNA SYNTHETASE"/>
    <property type="match status" value="1"/>
</dbReference>
<dbReference type="OrthoDB" id="9810365at2"/>
<feature type="domain" description="Methionyl/Leucyl tRNA synthetase" evidence="13">
    <location>
        <begin position="48"/>
        <end position="181"/>
    </location>
</feature>
<dbReference type="InterPro" id="IPR013155">
    <property type="entry name" value="M/V/L/I-tRNA-synth_anticd-bd"/>
</dbReference>
<evidence type="ECO:0000256" key="7">
    <source>
        <dbReference type="ARBA" id="ARBA00023146"/>
    </source>
</evidence>
<dbReference type="NCBIfam" id="TIGR00396">
    <property type="entry name" value="leuS_bact"/>
    <property type="match status" value="1"/>
</dbReference>
<protein>
    <recommendedName>
        <fullName evidence="9">Leucine--tRNA ligase</fullName>
        <ecNumber evidence="9">6.1.1.4</ecNumber>
    </recommendedName>
    <alternativeName>
        <fullName evidence="9">Leucyl-tRNA synthetase</fullName>
        <shortName evidence="9">LeuRS</shortName>
    </alternativeName>
</protein>
<dbReference type="Gene3D" id="3.40.50.620">
    <property type="entry name" value="HUPs"/>
    <property type="match status" value="2"/>
</dbReference>
<dbReference type="InterPro" id="IPR025709">
    <property type="entry name" value="Leu_tRNA-synth_edit"/>
</dbReference>
<keyword evidence="2 9" id="KW-0963">Cytoplasm</keyword>
<name>A0A4R6RB19_9BURK</name>
<dbReference type="Gene3D" id="3.10.20.590">
    <property type="match status" value="1"/>
</dbReference>
<evidence type="ECO:0000256" key="8">
    <source>
        <dbReference type="ARBA" id="ARBA00047469"/>
    </source>
</evidence>
<dbReference type="InterPro" id="IPR009008">
    <property type="entry name" value="Val/Leu/Ile-tRNA-synth_edit"/>
</dbReference>
<comment type="caution">
    <text evidence="15">The sequence shown here is derived from an EMBL/GenBank/DDBJ whole genome shotgun (WGS) entry which is preliminary data.</text>
</comment>
<proteinExistence type="inferred from homology"/>
<dbReference type="Gene3D" id="2.20.28.290">
    <property type="match status" value="1"/>
</dbReference>
<dbReference type="InterPro" id="IPR002302">
    <property type="entry name" value="Leu-tRNA-ligase"/>
</dbReference>
<dbReference type="EC" id="6.1.1.4" evidence="9"/>
<evidence type="ECO:0000259" key="13">
    <source>
        <dbReference type="Pfam" id="PF09334"/>
    </source>
</evidence>
<evidence type="ECO:0000259" key="12">
    <source>
        <dbReference type="Pfam" id="PF08264"/>
    </source>
</evidence>
<keyword evidence="5 9" id="KW-0067">ATP-binding</keyword>
<dbReference type="PANTHER" id="PTHR43740:SF2">
    <property type="entry name" value="LEUCINE--TRNA LIGASE, MITOCHONDRIAL"/>
    <property type="match status" value="1"/>
</dbReference>
<dbReference type="GO" id="GO:0004823">
    <property type="term" value="F:leucine-tRNA ligase activity"/>
    <property type="evidence" value="ECO:0007669"/>
    <property type="project" value="UniProtKB-UniRule"/>
</dbReference>
<dbReference type="GO" id="GO:0002161">
    <property type="term" value="F:aminoacyl-tRNA deacylase activity"/>
    <property type="evidence" value="ECO:0007669"/>
    <property type="project" value="InterPro"/>
</dbReference>
<evidence type="ECO:0000256" key="3">
    <source>
        <dbReference type="ARBA" id="ARBA00022598"/>
    </source>
</evidence>
<dbReference type="PRINTS" id="PR00985">
    <property type="entry name" value="TRNASYNTHLEU"/>
</dbReference>
<dbReference type="FunFam" id="3.90.740.10:FF:000012">
    <property type="entry name" value="Leucine--tRNA ligase"/>
    <property type="match status" value="1"/>
</dbReference>
<keyword evidence="4 9" id="KW-0547">Nucleotide-binding</keyword>
<dbReference type="InterPro" id="IPR001412">
    <property type="entry name" value="aa-tRNA-synth_I_CS"/>
</dbReference>
<dbReference type="Gene3D" id="1.10.730.10">
    <property type="entry name" value="Isoleucyl-tRNA Synthetase, Domain 1"/>
    <property type="match status" value="2"/>
</dbReference>
<feature type="domain" description="Leucyl-tRNA synthetase editing" evidence="14">
    <location>
        <begin position="237"/>
        <end position="433"/>
    </location>
</feature>
<evidence type="ECO:0000256" key="5">
    <source>
        <dbReference type="ARBA" id="ARBA00022840"/>
    </source>
</evidence>
<dbReference type="Pfam" id="PF13603">
    <property type="entry name" value="tRNA-synt_1_2"/>
    <property type="match status" value="1"/>
</dbReference>
<feature type="short sequence motif" description="'HIGH' region" evidence="9">
    <location>
        <begin position="52"/>
        <end position="62"/>
    </location>
</feature>
<dbReference type="AlphaFoldDB" id="A0A4R6RB19"/>
<evidence type="ECO:0000256" key="11">
    <source>
        <dbReference type="SAM" id="MobiDB-lite"/>
    </source>
</evidence>
<dbReference type="SUPFAM" id="SSF47323">
    <property type="entry name" value="Anticodon-binding domain of a subclass of class I aminoacyl-tRNA synthetases"/>
    <property type="match status" value="1"/>
</dbReference>
<dbReference type="GO" id="GO:0006429">
    <property type="term" value="P:leucyl-tRNA aminoacylation"/>
    <property type="evidence" value="ECO:0007669"/>
    <property type="project" value="UniProtKB-UniRule"/>
</dbReference>
<evidence type="ECO:0000313" key="15">
    <source>
        <dbReference type="EMBL" id="TDP82816.1"/>
    </source>
</evidence>
<comment type="similarity">
    <text evidence="1 9 10">Belongs to the class-I aminoacyl-tRNA synthetase family.</text>
</comment>
<dbReference type="Pfam" id="PF08264">
    <property type="entry name" value="Anticodon_1"/>
    <property type="match status" value="1"/>
</dbReference>